<dbReference type="GeneID" id="69803616"/>
<dbReference type="EMBL" id="MIQE01000001">
    <property type="protein sequence ID" value="OFA13308.1"/>
    <property type="molecule type" value="Genomic_DNA"/>
</dbReference>
<dbReference type="RefSeq" id="WP_008213892.1">
    <property type="nucleotide sequence ID" value="NZ_MIQE01000001.1"/>
</dbReference>
<organism evidence="1 2">
    <name type="scientific">Lentilactobacillus sunkii</name>
    <dbReference type="NCBI Taxonomy" id="481719"/>
    <lineage>
        <taxon>Bacteria</taxon>
        <taxon>Bacillati</taxon>
        <taxon>Bacillota</taxon>
        <taxon>Bacilli</taxon>
        <taxon>Lactobacillales</taxon>
        <taxon>Lactobacillaceae</taxon>
        <taxon>Lentilactobacillus</taxon>
    </lineage>
</organism>
<gene>
    <name evidence="1" type="ORF">LASUN_00410</name>
</gene>
<evidence type="ECO:0000313" key="1">
    <source>
        <dbReference type="EMBL" id="OFA13308.1"/>
    </source>
</evidence>
<proteinExistence type="predicted"/>
<evidence type="ECO:0000313" key="2">
    <source>
        <dbReference type="Proteomes" id="UP000177010"/>
    </source>
</evidence>
<name>A0A1E7XJU3_9LACO</name>
<dbReference type="Proteomes" id="UP000177010">
    <property type="component" value="Unassembled WGS sequence"/>
</dbReference>
<sequence>MAKPRLVLEKKAPEPRVSRLISINTDLYNQLMDIKHETGLTVTAVVNKFIAYGVKNVEIEDNKNDD</sequence>
<reference evidence="1 2" key="1">
    <citation type="submission" date="2016-09" db="EMBL/GenBank/DDBJ databases">
        <title>Genome Sequence of Lactobacillus sunkii Strain CG01.</title>
        <authorList>
            <person name="Poehlein A."/>
            <person name="Gabris C."/>
            <person name="Bengelsdorf F.R."/>
            <person name="Duerre P."/>
            <person name="Daniel R."/>
        </authorList>
    </citation>
    <scope>NUCLEOTIDE SEQUENCE [LARGE SCALE GENOMIC DNA]</scope>
    <source>
        <strain evidence="1 2">CG_D</strain>
    </source>
</reference>
<dbReference type="AlphaFoldDB" id="A0A1E7XJU3"/>
<protein>
    <submittedName>
        <fullName evidence="1">Uncharacterized protein</fullName>
    </submittedName>
</protein>
<dbReference type="STRING" id="481719.LASUN_00410"/>
<comment type="caution">
    <text evidence="1">The sequence shown here is derived from an EMBL/GenBank/DDBJ whole genome shotgun (WGS) entry which is preliminary data.</text>
</comment>
<accession>A0A1E7XJU3</accession>